<proteinExistence type="predicted"/>
<keyword evidence="2" id="KW-1185">Reference proteome</keyword>
<dbReference type="InterPro" id="IPR035069">
    <property type="entry name" value="TTHA1013/TTHA0281-like"/>
</dbReference>
<evidence type="ECO:0000313" key="2">
    <source>
        <dbReference type="Proteomes" id="UP000005090"/>
    </source>
</evidence>
<dbReference type="Gene3D" id="3.30.160.250">
    <property type="match status" value="1"/>
</dbReference>
<dbReference type="STRING" id="686340.Metal_1263"/>
<dbReference type="HOGENOM" id="CLU_186041_0_0_6"/>
<sequence>MKMKLFAIIQPTNKGLAKSFTAYCPDIPGCIAHGPTEEKALLALQTTLSHQIQNLEELGLEPPMHQCKVKVLEVETVDVPQNDYGFANLSRLH</sequence>
<organism evidence="1 2">
    <name type="scientific">Methylomicrobium album BG8</name>
    <dbReference type="NCBI Taxonomy" id="686340"/>
    <lineage>
        <taxon>Bacteria</taxon>
        <taxon>Pseudomonadati</taxon>
        <taxon>Pseudomonadota</taxon>
        <taxon>Gammaproteobacteria</taxon>
        <taxon>Methylococcales</taxon>
        <taxon>Methylococcaceae</taxon>
        <taxon>Methylomicrobium</taxon>
    </lineage>
</organism>
<dbReference type="Proteomes" id="UP000005090">
    <property type="component" value="Chromosome"/>
</dbReference>
<evidence type="ECO:0000313" key="1">
    <source>
        <dbReference type="EMBL" id="EIC29064.1"/>
    </source>
</evidence>
<name>H8GIN7_METAL</name>
<protein>
    <recommendedName>
        <fullName evidence="3">HicB-like antitoxin of toxin-antitoxin system domain-containing protein</fullName>
    </recommendedName>
</protein>
<accession>H8GIN7</accession>
<reference evidence="1 2" key="1">
    <citation type="journal article" date="2013" name="Genome Announc.">
        <title>Genome Sequence of the Obligate Gammaproteobacterial Methanotroph Methylomicrobium album Strain BG8.</title>
        <authorList>
            <person name="Kits K.D."/>
            <person name="Kalyuzhnaya M.G."/>
            <person name="Klotz M.G."/>
            <person name="Jetten M.S."/>
            <person name="Op den Camp H.J."/>
            <person name="Vuilleumier S."/>
            <person name="Bringel F."/>
            <person name="Dispirito A.A."/>
            <person name="Murrell J.C."/>
            <person name="Bruce D."/>
            <person name="Cheng J.F."/>
            <person name="Copeland A."/>
            <person name="Goodwin L."/>
            <person name="Hauser L."/>
            <person name="Lajus A."/>
            <person name="Land M.L."/>
            <person name="Lapidus A."/>
            <person name="Lucas S."/>
            <person name="Medigue C."/>
            <person name="Pitluck S."/>
            <person name="Woyke T."/>
            <person name="Zeytun A."/>
            <person name="Stein L.Y."/>
        </authorList>
    </citation>
    <scope>NUCLEOTIDE SEQUENCE [LARGE SCALE GENOMIC DNA]</scope>
    <source>
        <strain evidence="1 2">BG8</strain>
    </source>
</reference>
<gene>
    <name evidence="1" type="ORF">Metal_1263</name>
</gene>
<dbReference type="AlphaFoldDB" id="H8GIN7"/>
<dbReference type="RefSeq" id="WP_005370659.1">
    <property type="nucleotide sequence ID" value="NZ_CM001475.1"/>
</dbReference>
<dbReference type="EMBL" id="CM001475">
    <property type="protein sequence ID" value="EIC29064.1"/>
    <property type="molecule type" value="Genomic_DNA"/>
</dbReference>
<dbReference type="SUPFAM" id="SSF143100">
    <property type="entry name" value="TTHA1013/TTHA0281-like"/>
    <property type="match status" value="1"/>
</dbReference>
<dbReference type="eggNOG" id="COG1598">
    <property type="taxonomic scope" value="Bacteria"/>
</dbReference>
<evidence type="ECO:0008006" key="3">
    <source>
        <dbReference type="Google" id="ProtNLM"/>
    </source>
</evidence>